<dbReference type="EMBL" id="CAJHUC010001873">
    <property type="protein sequence ID" value="CAD7702571.1"/>
    <property type="molecule type" value="Genomic_DNA"/>
</dbReference>
<evidence type="ECO:0000313" key="4">
    <source>
        <dbReference type="Proteomes" id="UP000708148"/>
    </source>
</evidence>
<dbReference type="AlphaFoldDB" id="A0A8S1JF75"/>
<protein>
    <recommendedName>
        <fullName evidence="5">Transmembrane protein</fullName>
    </recommendedName>
</protein>
<reference evidence="3" key="1">
    <citation type="submission" date="2020-12" db="EMBL/GenBank/DDBJ databases">
        <authorList>
            <person name="Iha C."/>
        </authorList>
    </citation>
    <scope>NUCLEOTIDE SEQUENCE</scope>
</reference>
<sequence>MQGASTNKLSVAGAVVVVDCMAGWAEDIVFGALTSGVNKPTFVCLNIVLLLCVVTLGATLLLSIAAYPFLVPHLAFLLMLALGLWALIIWFVCNLGMTTSEQQRKELDAGTSEGPHQNDKKAE</sequence>
<proteinExistence type="predicted"/>
<gene>
    <name evidence="3" type="ORF">OSTQU699_LOCUS7928</name>
</gene>
<name>A0A8S1JF75_9CHLO</name>
<keyword evidence="2" id="KW-1133">Transmembrane helix</keyword>
<dbReference type="OrthoDB" id="1928656at2759"/>
<feature type="region of interest" description="Disordered" evidence="1">
    <location>
        <begin position="104"/>
        <end position="123"/>
    </location>
</feature>
<keyword evidence="4" id="KW-1185">Reference proteome</keyword>
<feature type="transmembrane region" description="Helical" evidence="2">
    <location>
        <begin position="43"/>
        <end position="67"/>
    </location>
</feature>
<keyword evidence="2" id="KW-0812">Transmembrane</keyword>
<accession>A0A8S1JF75</accession>
<organism evidence="3 4">
    <name type="scientific">Ostreobium quekettii</name>
    <dbReference type="NCBI Taxonomy" id="121088"/>
    <lineage>
        <taxon>Eukaryota</taxon>
        <taxon>Viridiplantae</taxon>
        <taxon>Chlorophyta</taxon>
        <taxon>core chlorophytes</taxon>
        <taxon>Ulvophyceae</taxon>
        <taxon>TCBD clade</taxon>
        <taxon>Bryopsidales</taxon>
        <taxon>Ostreobineae</taxon>
        <taxon>Ostreobiaceae</taxon>
        <taxon>Ostreobium</taxon>
    </lineage>
</organism>
<comment type="caution">
    <text evidence="3">The sequence shown here is derived from an EMBL/GenBank/DDBJ whole genome shotgun (WGS) entry which is preliminary data.</text>
</comment>
<evidence type="ECO:0008006" key="5">
    <source>
        <dbReference type="Google" id="ProtNLM"/>
    </source>
</evidence>
<feature type="transmembrane region" description="Helical" evidence="2">
    <location>
        <begin position="73"/>
        <end position="95"/>
    </location>
</feature>
<keyword evidence="2" id="KW-0472">Membrane</keyword>
<evidence type="ECO:0000313" key="3">
    <source>
        <dbReference type="EMBL" id="CAD7702571.1"/>
    </source>
</evidence>
<evidence type="ECO:0000256" key="2">
    <source>
        <dbReference type="SAM" id="Phobius"/>
    </source>
</evidence>
<evidence type="ECO:0000256" key="1">
    <source>
        <dbReference type="SAM" id="MobiDB-lite"/>
    </source>
</evidence>
<dbReference type="Proteomes" id="UP000708148">
    <property type="component" value="Unassembled WGS sequence"/>
</dbReference>